<dbReference type="AlphaFoldDB" id="A0A975BC93"/>
<sequence>MLHSSEKFQYLMVEDIQQNPLLIANLILKGKDVSIIFEKEGDRVRFTYLKTYSREAARILEEAKNEYKELEIKGYTREQAFEDFTEARNEISKYL</sequence>
<dbReference type="KEGG" id="dli:dnl_53410"/>
<dbReference type="Proteomes" id="UP000663720">
    <property type="component" value="Chromosome"/>
</dbReference>
<keyword evidence="2" id="KW-1185">Reference proteome</keyword>
<reference evidence="1" key="1">
    <citation type="journal article" date="2021" name="Microb. Physiol.">
        <title>Proteogenomic Insights into the Physiology of Marine, Sulfate-Reducing, Filamentous Desulfonema limicola and Desulfonema magnum.</title>
        <authorList>
            <person name="Schnaars V."/>
            <person name="Wohlbrand L."/>
            <person name="Scheve S."/>
            <person name="Hinrichs C."/>
            <person name="Reinhardt R."/>
            <person name="Rabus R."/>
        </authorList>
    </citation>
    <scope>NUCLEOTIDE SEQUENCE</scope>
    <source>
        <strain evidence="1">5ac10</strain>
    </source>
</reference>
<proteinExistence type="predicted"/>
<name>A0A975BC93_9BACT</name>
<dbReference type="EMBL" id="CP061799">
    <property type="protein sequence ID" value="QTA82954.1"/>
    <property type="molecule type" value="Genomic_DNA"/>
</dbReference>
<organism evidence="1 2">
    <name type="scientific">Desulfonema limicola</name>
    <dbReference type="NCBI Taxonomy" id="45656"/>
    <lineage>
        <taxon>Bacteria</taxon>
        <taxon>Pseudomonadati</taxon>
        <taxon>Thermodesulfobacteriota</taxon>
        <taxon>Desulfobacteria</taxon>
        <taxon>Desulfobacterales</taxon>
        <taxon>Desulfococcaceae</taxon>
        <taxon>Desulfonema</taxon>
    </lineage>
</organism>
<accession>A0A975BC93</accession>
<dbReference type="RefSeq" id="WP_207688814.1">
    <property type="nucleotide sequence ID" value="NZ_CP061799.1"/>
</dbReference>
<gene>
    <name evidence="1" type="ORF">dnl_53410</name>
</gene>
<protein>
    <submittedName>
        <fullName evidence="1">Uncharacterized protein</fullName>
    </submittedName>
</protein>
<evidence type="ECO:0000313" key="2">
    <source>
        <dbReference type="Proteomes" id="UP000663720"/>
    </source>
</evidence>
<evidence type="ECO:0000313" key="1">
    <source>
        <dbReference type="EMBL" id="QTA82954.1"/>
    </source>
</evidence>